<accession>A0AB73AC13</accession>
<dbReference type="AlphaFoldDB" id="A0AB73AC13"/>
<evidence type="ECO:0000256" key="7">
    <source>
        <dbReference type="ARBA" id="ARBA00023136"/>
    </source>
</evidence>
<reference evidence="10 11" key="1">
    <citation type="submission" date="2013-06" db="EMBL/GenBank/DDBJ databases">
        <authorList>
            <person name="Weinstock G."/>
            <person name="Sodergren E."/>
            <person name="Lobos E.A."/>
            <person name="Fulton L."/>
            <person name="Fulton R."/>
            <person name="Courtney L."/>
            <person name="Fronick C."/>
            <person name="O'Laughlin M."/>
            <person name="Godfrey J."/>
            <person name="Wilson R.M."/>
            <person name="Miner T."/>
            <person name="Farmer C."/>
            <person name="Delehaunty K."/>
            <person name="Cordes M."/>
            <person name="Minx P."/>
            <person name="Tomlinson C."/>
            <person name="Chen J."/>
            <person name="Wollam A."/>
            <person name="Pepin K.H."/>
            <person name="Bhonagiri V."/>
            <person name="Zhang X."/>
            <person name="Warren W."/>
            <person name="Mitreva M."/>
            <person name="Mardis E.R."/>
            <person name="Wilson R.K."/>
        </authorList>
    </citation>
    <scope>NUCLEOTIDE SEQUENCE [LARGE SCALE GENOMIC DNA]</scope>
    <source>
        <strain evidence="10 11">SD2A-2</strain>
    </source>
</reference>
<dbReference type="InterPro" id="IPR013525">
    <property type="entry name" value="ABC2_TM"/>
</dbReference>
<keyword evidence="3 8" id="KW-0813">Transport</keyword>
<keyword evidence="7 8" id="KW-0472">Membrane</keyword>
<feature type="transmembrane region" description="Helical" evidence="8">
    <location>
        <begin position="133"/>
        <end position="153"/>
    </location>
</feature>
<dbReference type="InterPro" id="IPR047817">
    <property type="entry name" value="ABC2_TM_bact-type"/>
</dbReference>
<gene>
    <name evidence="10" type="ORF">D356_00482</name>
</gene>
<evidence type="ECO:0000313" key="10">
    <source>
        <dbReference type="EMBL" id="EPI14902.1"/>
    </source>
</evidence>
<proteinExistence type="inferred from homology"/>
<evidence type="ECO:0000259" key="9">
    <source>
        <dbReference type="PROSITE" id="PS51012"/>
    </source>
</evidence>
<keyword evidence="5 8" id="KW-0812">Transmembrane</keyword>
<evidence type="ECO:0000256" key="1">
    <source>
        <dbReference type="ARBA" id="ARBA00004651"/>
    </source>
</evidence>
<feature type="domain" description="ABC transmembrane type-2" evidence="9">
    <location>
        <begin position="51"/>
        <end position="275"/>
    </location>
</feature>
<feature type="transmembrane region" description="Helical" evidence="8">
    <location>
        <begin position="255"/>
        <end position="272"/>
    </location>
</feature>
<protein>
    <recommendedName>
        <fullName evidence="8">Transport permease protein</fullName>
    </recommendedName>
</protein>
<feature type="transmembrane region" description="Helical" evidence="8">
    <location>
        <begin position="165"/>
        <end position="186"/>
    </location>
</feature>
<dbReference type="GO" id="GO:0005886">
    <property type="term" value="C:plasma membrane"/>
    <property type="evidence" value="ECO:0007669"/>
    <property type="project" value="UniProtKB-SubCell"/>
</dbReference>
<feature type="transmembrane region" description="Helical" evidence="8">
    <location>
        <begin position="193"/>
        <end position="212"/>
    </location>
</feature>
<organism evidence="10 11">
    <name type="scientific">Enterococcus faecium SD2A-2</name>
    <dbReference type="NCBI Taxonomy" id="1244154"/>
    <lineage>
        <taxon>Bacteria</taxon>
        <taxon>Bacillati</taxon>
        <taxon>Bacillota</taxon>
        <taxon>Bacilli</taxon>
        <taxon>Lactobacillales</taxon>
        <taxon>Enterococcaceae</taxon>
        <taxon>Enterococcus</taxon>
    </lineage>
</organism>
<sequence length="283" mass="32939">MALDCNSLKSLGGTQMFKDLYLFMKDIYQNRKLLLQFSINDFKSRYAGSFLGILWAFINPLFTVLIYWLVFGVGLKAQMIDAKYPFIVYLVTGMIPWFFFSDAFASTTVVFREYTYLVKKVVFNIRILPTTKILSNLYTHLFFILIGIAVALINGIYPSAMSLQLIYYLFCMCAFLTGLTWLTASIQPFLPDIMQLITIVLQLIMWTLPILWSPNQFDSGLVSILKLNPLYYVVQGYRESFLSEAWFWEHGTYTLYFWVFTLVMFVIGSAVFRRLKPHFSDVL</sequence>
<evidence type="ECO:0000313" key="11">
    <source>
        <dbReference type="Proteomes" id="UP000014622"/>
    </source>
</evidence>
<evidence type="ECO:0000256" key="6">
    <source>
        <dbReference type="ARBA" id="ARBA00022989"/>
    </source>
</evidence>
<dbReference type="GO" id="GO:0140359">
    <property type="term" value="F:ABC-type transporter activity"/>
    <property type="evidence" value="ECO:0007669"/>
    <property type="project" value="InterPro"/>
</dbReference>
<dbReference type="Proteomes" id="UP000014622">
    <property type="component" value="Unassembled WGS sequence"/>
</dbReference>
<name>A0AB73AC13_ENTFC</name>
<feature type="transmembrane region" description="Helical" evidence="8">
    <location>
        <begin position="86"/>
        <end position="112"/>
    </location>
</feature>
<keyword evidence="4 8" id="KW-1003">Cell membrane</keyword>
<dbReference type="PROSITE" id="PS51012">
    <property type="entry name" value="ABC_TM2"/>
    <property type="match status" value="1"/>
</dbReference>
<dbReference type="PANTHER" id="PTHR30413:SF10">
    <property type="entry name" value="CAPSULE POLYSACCHARIDE EXPORT INNER-MEMBRANE PROTEIN CTRC"/>
    <property type="match status" value="1"/>
</dbReference>
<evidence type="ECO:0000256" key="3">
    <source>
        <dbReference type="ARBA" id="ARBA00022448"/>
    </source>
</evidence>
<comment type="subcellular location">
    <subcellularLocation>
        <location evidence="1 8">Cell membrane</location>
        <topology evidence="1 8">Multi-pass membrane protein</topology>
    </subcellularLocation>
</comment>
<evidence type="ECO:0000256" key="4">
    <source>
        <dbReference type="ARBA" id="ARBA00022475"/>
    </source>
</evidence>
<evidence type="ECO:0000256" key="5">
    <source>
        <dbReference type="ARBA" id="ARBA00022692"/>
    </source>
</evidence>
<feature type="transmembrane region" description="Helical" evidence="8">
    <location>
        <begin position="50"/>
        <end position="74"/>
    </location>
</feature>
<comment type="caution">
    <text evidence="10">The sequence shown here is derived from an EMBL/GenBank/DDBJ whole genome shotgun (WGS) entry which is preliminary data.</text>
</comment>
<dbReference type="EMBL" id="ATIT01000045">
    <property type="protein sequence ID" value="EPI14902.1"/>
    <property type="molecule type" value="Genomic_DNA"/>
</dbReference>
<dbReference type="GO" id="GO:0015920">
    <property type="term" value="P:lipopolysaccharide transport"/>
    <property type="evidence" value="ECO:0007669"/>
    <property type="project" value="TreeGrafter"/>
</dbReference>
<keyword evidence="6 8" id="KW-1133">Transmembrane helix</keyword>
<dbReference type="Pfam" id="PF01061">
    <property type="entry name" value="ABC2_membrane"/>
    <property type="match status" value="1"/>
</dbReference>
<comment type="similarity">
    <text evidence="2 8">Belongs to the ABC-2 integral membrane protein family.</text>
</comment>
<evidence type="ECO:0000256" key="2">
    <source>
        <dbReference type="ARBA" id="ARBA00007783"/>
    </source>
</evidence>
<evidence type="ECO:0000256" key="8">
    <source>
        <dbReference type="RuleBase" id="RU361157"/>
    </source>
</evidence>
<dbReference type="PANTHER" id="PTHR30413">
    <property type="entry name" value="INNER MEMBRANE TRANSPORT PERMEASE"/>
    <property type="match status" value="1"/>
</dbReference>